<gene>
    <name evidence="3" type="ORF">MGAD_38660</name>
</gene>
<dbReference type="RefSeq" id="WP_163688484.1">
    <property type="nucleotide sequence ID" value="NZ_AP022608.1"/>
</dbReference>
<evidence type="ECO:0000313" key="4">
    <source>
        <dbReference type="Proteomes" id="UP000466187"/>
    </source>
</evidence>
<proteinExistence type="predicted"/>
<evidence type="ECO:0000259" key="2">
    <source>
        <dbReference type="Pfam" id="PF00561"/>
    </source>
</evidence>
<dbReference type="GO" id="GO:0016787">
    <property type="term" value="F:hydrolase activity"/>
    <property type="evidence" value="ECO:0007669"/>
    <property type="project" value="UniProtKB-KW"/>
</dbReference>
<dbReference type="PRINTS" id="PR00412">
    <property type="entry name" value="EPOXHYDRLASE"/>
</dbReference>
<organism evidence="3 4">
    <name type="scientific">Mycolicibacterium gadium</name>
    <name type="common">Mycobacterium gadium</name>
    <dbReference type="NCBI Taxonomy" id="1794"/>
    <lineage>
        <taxon>Bacteria</taxon>
        <taxon>Bacillati</taxon>
        <taxon>Actinomycetota</taxon>
        <taxon>Actinomycetes</taxon>
        <taxon>Mycobacteriales</taxon>
        <taxon>Mycobacteriaceae</taxon>
        <taxon>Mycolicibacterium</taxon>
    </lineage>
</organism>
<dbReference type="AlphaFoldDB" id="A0A7I7WSM7"/>
<dbReference type="KEGG" id="mgad:MGAD_38660"/>
<keyword evidence="1 3" id="KW-0378">Hydrolase</keyword>
<dbReference type="PANTHER" id="PTHR43329">
    <property type="entry name" value="EPOXIDE HYDROLASE"/>
    <property type="match status" value="1"/>
</dbReference>
<evidence type="ECO:0000256" key="1">
    <source>
        <dbReference type="ARBA" id="ARBA00022801"/>
    </source>
</evidence>
<dbReference type="InterPro" id="IPR000073">
    <property type="entry name" value="AB_hydrolase_1"/>
</dbReference>
<name>A0A7I7WSM7_MYCGU</name>
<feature type="domain" description="AB hydrolase-1" evidence="2">
    <location>
        <begin position="45"/>
        <end position="299"/>
    </location>
</feature>
<evidence type="ECO:0000313" key="3">
    <source>
        <dbReference type="EMBL" id="BBZ19531.1"/>
    </source>
</evidence>
<reference evidence="3 4" key="1">
    <citation type="journal article" date="2019" name="Emerg. Microbes Infect.">
        <title>Comprehensive subspecies identification of 175 nontuberculous mycobacteria species based on 7547 genomic profiles.</title>
        <authorList>
            <person name="Matsumoto Y."/>
            <person name="Kinjo T."/>
            <person name="Motooka D."/>
            <person name="Nabeya D."/>
            <person name="Jung N."/>
            <person name="Uechi K."/>
            <person name="Horii T."/>
            <person name="Iida T."/>
            <person name="Fujita J."/>
            <person name="Nakamura S."/>
        </authorList>
    </citation>
    <scope>NUCLEOTIDE SEQUENCE [LARGE SCALE GENOMIC DNA]</scope>
    <source>
        <strain evidence="3 4">JCM 12688</strain>
    </source>
</reference>
<accession>A0A7I7WSM7</accession>
<dbReference type="EMBL" id="AP022608">
    <property type="protein sequence ID" value="BBZ19531.1"/>
    <property type="molecule type" value="Genomic_DNA"/>
</dbReference>
<sequence>MPPDPSVVRIDGPWNHLQVHANGIRFHVVEAQSRDSSSIPVTERPLVILLHGFGSFWWSWRHQLRGLTGARVVAVDLRGYGGSDKPPRGYDGWTLAGDTAGLVRALGHKAATLVGHADGGLVCWATAVLHPRMVRSIAVVSSPHPVALRASALTRRDQGRALLPWMLRYQIPAWPEHSLTRHNGEELERLVRSRAGGKWLASEDFSETISYMRCAIQIPSAAHSALEYQRWAVRSQFRGEGRRFMRSMRRPIHVPVLHLRGDADPYVLADPVYRTQHYAPHGRYVSIAGAGHFAHEEAPEAVNDQLSRYVAQVYGA</sequence>
<protein>
    <submittedName>
        <fullName evidence="3">Alpha/beta hydrolase</fullName>
    </submittedName>
</protein>
<dbReference type="PRINTS" id="PR00111">
    <property type="entry name" value="ABHYDROLASE"/>
</dbReference>
<dbReference type="SUPFAM" id="SSF53474">
    <property type="entry name" value="alpha/beta-Hydrolases"/>
    <property type="match status" value="1"/>
</dbReference>
<dbReference type="Gene3D" id="3.40.50.1820">
    <property type="entry name" value="alpha/beta hydrolase"/>
    <property type="match status" value="1"/>
</dbReference>
<dbReference type="Proteomes" id="UP000466187">
    <property type="component" value="Chromosome"/>
</dbReference>
<dbReference type="InterPro" id="IPR029058">
    <property type="entry name" value="AB_hydrolase_fold"/>
</dbReference>
<dbReference type="InterPro" id="IPR000639">
    <property type="entry name" value="Epox_hydrolase-like"/>
</dbReference>
<dbReference type="Pfam" id="PF00561">
    <property type="entry name" value="Abhydrolase_1"/>
    <property type="match status" value="1"/>
</dbReference>